<reference evidence="3" key="2">
    <citation type="submission" date="1992-07" db="EMBL/GenBank/DDBJ databases">
        <title>Nucleotide sequence of a cDNA for garlic mosaic virus.</title>
        <authorList>
            <person name="Choi J.N."/>
            <person name="Choi Y.H."/>
            <person name="Choi Y.D."/>
            <person name="Lee J.S."/>
        </authorList>
    </citation>
    <scope>NUCLEOTIDE SEQUENCE</scope>
</reference>
<keyword evidence="1" id="KW-0547">Nucleotide-binding</keyword>
<sequence>MPALVLNILKNSMRVSFTSFVSHLKPFELQCELRDIRSRTRARPNYNIVPFLVENLLAPCLEMGDVFLKKDNFDRTSAPYGMVLNEETHLHGEQSSCKDNLKYLGDLESFTFSSIDQVLVGAATVYRPLYWFLFSTLGEHCFDHCLMEARRKQRIEKRKDLEVKPLLSHGIPRKVLKKMASTLHPFSIAWNTRMKIGGLRTTDDVEPMLLNLFNCVCGTGIQWTVAFHVELLEVPMNERLSNRDAAFYSKGGFGYDYNGGSHVGLDWLGEFDSFLAINGHDLEYFNCVLFQRYDGGHGIGFHSDNEELFEEGSKILTVCIQGDCEFRFRCATGETAFIWRHQNNL</sequence>
<keyword evidence="1" id="KW-0067">ATP-binding</keyword>
<protein>
    <submittedName>
        <fullName evidence="3">ORF1 protein</fullName>
    </submittedName>
</protein>
<dbReference type="InterPro" id="IPR037151">
    <property type="entry name" value="AlkB-like_sf"/>
</dbReference>
<comment type="catalytic activity">
    <reaction evidence="2">
        <text>ATP + H2O = ADP + phosphate + H(+)</text>
        <dbReference type="Rhea" id="RHEA:13065"/>
        <dbReference type="ChEBI" id="CHEBI:15377"/>
        <dbReference type="ChEBI" id="CHEBI:15378"/>
        <dbReference type="ChEBI" id="CHEBI:30616"/>
        <dbReference type="ChEBI" id="CHEBI:43474"/>
        <dbReference type="ChEBI" id="CHEBI:456216"/>
        <dbReference type="EC" id="3.6.4.13"/>
    </reaction>
</comment>
<evidence type="ECO:0000256" key="2">
    <source>
        <dbReference type="ARBA" id="ARBA00047984"/>
    </source>
</evidence>
<dbReference type="SUPFAM" id="SSF51197">
    <property type="entry name" value="Clavaminate synthase-like"/>
    <property type="match status" value="1"/>
</dbReference>
<keyword evidence="1" id="KW-0347">Helicase</keyword>
<accession>Q67663</accession>
<reference evidence="3" key="1">
    <citation type="submission" date="1992-06" db="EMBL/GenBank/DDBJ databases">
        <authorList>
            <person name="Lee Seob J."/>
        </authorList>
    </citation>
    <scope>NUCLEOTIDE SEQUENCE</scope>
</reference>
<evidence type="ECO:0000313" key="3">
    <source>
        <dbReference type="EMBL" id="CAA47613.1"/>
    </source>
</evidence>
<name>Q67663_9VIRU</name>
<gene>
    <name evidence="3" type="primary">ORF1</name>
</gene>
<dbReference type="Gene3D" id="2.60.120.590">
    <property type="entry name" value="Alpha-ketoglutarate-dependent dioxygenase AlkB-like"/>
    <property type="match status" value="1"/>
</dbReference>
<dbReference type="PIR" id="S23862">
    <property type="entry name" value="S23862"/>
</dbReference>
<keyword evidence="1" id="KW-0378">Hydrolase</keyword>
<organism evidence="3">
    <name type="scientific">Garlic latent virus E29-6</name>
    <dbReference type="NCBI Taxonomy" id="143616"/>
    <lineage>
        <taxon>Viruses</taxon>
        <taxon>Riboviria</taxon>
        <taxon>Orthornavirae</taxon>
        <taxon>Kitrinoviricota</taxon>
        <taxon>Alsuviricetes</taxon>
        <taxon>Tymovirales</taxon>
        <taxon>Betaflexiviridae</taxon>
        <taxon>Quinvirinae</taxon>
        <taxon>Carlavirus</taxon>
    </lineage>
</organism>
<dbReference type="EMBL" id="X67134">
    <property type="protein sequence ID" value="CAA47613.1"/>
    <property type="molecule type" value="Genomic_RNA"/>
</dbReference>
<proteinExistence type="predicted"/>
<evidence type="ECO:0000256" key="1">
    <source>
        <dbReference type="ARBA" id="ARBA00022806"/>
    </source>
</evidence>
<dbReference type="GO" id="GO:0003724">
    <property type="term" value="F:RNA helicase activity"/>
    <property type="evidence" value="ECO:0007669"/>
    <property type="project" value="UniProtKB-EC"/>
</dbReference>